<proteinExistence type="inferred from homology"/>
<evidence type="ECO:0000256" key="1">
    <source>
        <dbReference type="ARBA" id="ARBA00006464"/>
    </source>
</evidence>
<keyword evidence="2" id="KW-0472">Membrane</keyword>
<evidence type="ECO:0000313" key="5">
    <source>
        <dbReference type="Proteomes" id="UP000182149"/>
    </source>
</evidence>
<keyword evidence="2" id="KW-0812">Transmembrane</keyword>
<dbReference type="InterPro" id="IPR003362">
    <property type="entry name" value="Bact_transf"/>
</dbReference>
<sequence>MSMRILSWYLRADQGDNQIMEQTKVSNQIASDPVITPQGRTINMIKLRQKHWFFVVKRLGDIICSSIGLIILSPLFLIIAILMKFEDPKGPIFFSQTRIGLNEKPFKMYKIRSMVTNAEELLEDLLDENEVEGAMFKMKEDPRVTRLGKVIRKFSLDELPQLLNVVKGDMSLVGPRPPLEREVVEYSEYDKQRLLIKPGCTGLWQVSGRNSLSFAEMVELDLKYISKINFITDIKILLLTLKVMIFPNESY</sequence>
<dbReference type="PANTHER" id="PTHR30576:SF0">
    <property type="entry name" value="UNDECAPRENYL-PHOSPHATE N-ACETYLGALACTOSAMINYL 1-PHOSPHATE TRANSFERASE-RELATED"/>
    <property type="match status" value="1"/>
</dbReference>
<keyword evidence="5" id="KW-1185">Reference proteome</keyword>
<dbReference type="GO" id="GO:0016780">
    <property type="term" value="F:phosphotransferase activity, for other substituted phosphate groups"/>
    <property type="evidence" value="ECO:0007669"/>
    <property type="project" value="TreeGrafter"/>
</dbReference>
<dbReference type="STRING" id="328396.RU93_GL000637"/>
<dbReference type="AlphaFoldDB" id="A0A1L8QQ72"/>
<comment type="caution">
    <text evidence="4">The sequence shown here is derived from an EMBL/GenBank/DDBJ whole genome shotgun (WGS) entry which is preliminary data.</text>
</comment>
<name>A0A1L8QQ72_9ENTE</name>
<dbReference type="Proteomes" id="UP000182149">
    <property type="component" value="Unassembled WGS sequence"/>
</dbReference>
<protein>
    <recommendedName>
        <fullName evidence="3">Bacterial sugar transferase domain-containing protein</fullName>
    </recommendedName>
</protein>
<evidence type="ECO:0000259" key="3">
    <source>
        <dbReference type="Pfam" id="PF02397"/>
    </source>
</evidence>
<reference evidence="4 5" key="1">
    <citation type="submission" date="2014-12" db="EMBL/GenBank/DDBJ databases">
        <title>Draft genome sequences of 29 type strains of Enterococci.</title>
        <authorList>
            <person name="Zhong Z."/>
            <person name="Sun Z."/>
            <person name="Liu W."/>
            <person name="Zhang W."/>
            <person name="Zhang H."/>
        </authorList>
    </citation>
    <scope>NUCLEOTIDE SEQUENCE [LARGE SCALE GENOMIC DNA]</scope>
    <source>
        <strain evidence="4 5">DSM 17690</strain>
    </source>
</reference>
<evidence type="ECO:0000256" key="2">
    <source>
        <dbReference type="SAM" id="Phobius"/>
    </source>
</evidence>
<evidence type="ECO:0000313" key="4">
    <source>
        <dbReference type="EMBL" id="OJG09654.1"/>
    </source>
</evidence>
<dbReference type="EMBL" id="JXKD01000014">
    <property type="protein sequence ID" value="OJG09654.1"/>
    <property type="molecule type" value="Genomic_DNA"/>
</dbReference>
<keyword evidence="2" id="KW-1133">Transmembrane helix</keyword>
<comment type="similarity">
    <text evidence="1">Belongs to the bacterial sugar transferase family.</text>
</comment>
<dbReference type="PANTHER" id="PTHR30576">
    <property type="entry name" value="COLANIC BIOSYNTHESIS UDP-GLUCOSE LIPID CARRIER TRANSFERASE"/>
    <property type="match status" value="1"/>
</dbReference>
<gene>
    <name evidence="4" type="ORF">RU93_GL000637</name>
</gene>
<feature type="transmembrane region" description="Helical" evidence="2">
    <location>
        <begin position="59"/>
        <end position="83"/>
    </location>
</feature>
<organism evidence="4 5">
    <name type="scientific">Enterococcus aquimarinus</name>
    <dbReference type="NCBI Taxonomy" id="328396"/>
    <lineage>
        <taxon>Bacteria</taxon>
        <taxon>Bacillati</taxon>
        <taxon>Bacillota</taxon>
        <taxon>Bacilli</taxon>
        <taxon>Lactobacillales</taxon>
        <taxon>Enterococcaceae</taxon>
        <taxon>Enterococcus</taxon>
    </lineage>
</organism>
<dbReference type="Pfam" id="PF02397">
    <property type="entry name" value="Bac_transf"/>
    <property type="match status" value="1"/>
</dbReference>
<accession>A0A1L8QQ72</accession>
<feature type="domain" description="Bacterial sugar transferase" evidence="3">
    <location>
        <begin position="57"/>
        <end position="245"/>
    </location>
</feature>